<evidence type="ECO:0000313" key="2">
    <source>
        <dbReference type="EMBL" id="WOH04934.1"/>
    </source>
</evidence>
<dbReference type="Gramene" id="KZM90784">
    <property type="protein sequence ID" value="KZM90784"/>
    <property type="gene ID" value="DCAR_021851"/>
</dbReference>
<keyword evidence="3" id="KW-1185">Reference proteome</keyword>
<accession>A0A164VSC4</accession>
<gene>
    <name evidence="1" type="ORF">DCAR_021851</name>
    <name evidence="2" type="ORF">DCAR_0624346</name>
</gene>
<organism evidence="1">
    <name type="scientific">Daucus carota subsp. sativus</name>
    <name type="common">Carrot</name>
    <dbReference type="NCBI Taxonomy" id="79200"/>
    <lineage>
        <taxon>Eukaryota</taxon>
        <taxon>Viridiplantae</taxon>
        <taxon>Streptophyta</taxon>
        <taxon>Embryophyta</taxon>
        <taxon>Tracheophyta</taxon>
        <taxon>Spermatophyta</taxon>
        <taxon>Magnoliopsida</taxon>
        <taxon>eudicotyledons</taxon>
        <taxon>Gunneridae</taxon>
        <taxon>Pentapetalae</taxon>
        <taxon>asterids</taxon>
        <taxon>campanulids</taxon>
        <taxon>Apiales</taxon>
        <taxon>Apiaceae</taxon>
        <taxon>Apioideae</taxon>
        <taxon>Scandiceae</taxon>
        <taxon>Daucinae</taxon>
        <taxon>Daucus</taxon>
        <taxon>Daucus sect. Daucus</taxon>
    </lineage>
</organism>
<reference evidence="2" key="2">
    <citation type="submission" date="2022-03" db="EMBL/GenBank/DDBJ databases">
        <title>Draft title - Genomic analysis of global carrot germplasm unveils the trajectory of domestication and the origin of high carotenoid orange carrot.</title>
        <authorList>
            <person name="Iorizzo M."/>
            <person name="Ellison S."/>
            <person name="Senalik D."/>
            <person name="Macko-Podgorni A."/>
            <person name="Grzebelus D."/>
            <person name="Bostan H."/>
            <person name="Rolling W."/>
            <person name="Curaba J."/>
            <person name="Simon P."/>
        </authorList>
    </citation>
    <scope>NUCLEOTIDE SEQUENCE</scope>
    <source>
        <tissue evidence="2">Leaf</tissue>
    </source>
</reference>
<dbReference type="Proteomes" id="UP000077755">
    <property type="component" value="Chromosome 6"/>
</dbReference>
<sequence length="95" mass="10713">MFVAALPYRIICTYYEGNIKENQTPGLDDDEYLMDRDNQFGEDHKIDIDVPFFELEFIVAATGNFSQAHIDINLARGIWPCLQGGLLSTISNAVI</sequence>
<protein>
    <submittedName>
        <fullName evidence="1">Uncharacterized protein</fullName>
    </submittedName>
</protein>
<evidence type="ECO:0000313" key="1">
    <source>
        <dbReference type="EMBL" id="KZM90784.1"/>
    </source>
</evidence>
<evidence type="ECO:0000313" key="3">
    <source>
        <dbReference type="Proteomes" id="UP000077755"/>
    </source>
</evidence>
<dbReference type="EMBL" id="CP093348">
    <property type="protein sequence ID" value="WOH04934.1"/>
    <property type="molecule type" value="Genomic_DNA"/>
</dbReference>
<dbReference type="AlphaFoldDB" id="A0A164VSC4"/>
<name>A0A164VSC4_DAUCS</name>
<reference evidence="1" key="1">
    <citation type="journal article" date="2016" name="Nat. Genet.">
        <title>A high-quality carrot genome assembly provides new insights into carotenoid accumulation and asterid genome evolution.</title>
        <authorList>
            <person name="Iorizzo M."/>
            <person name="Ellison S."/>
            <person name="Senalik D."/>
            <person name="Zeng P."/>
            <person name="Satapoomin P."/>
            <person name="Huang J."/>
            <person name="Bowman M."/>
            <person name="Iovene M."/>
            <person name="Sanseverino W."/>
            <person name="Cavagnaro P."/>
            <person name="Yildiz M."/>
            <person name="Macko-Podgorni A."/>
            <person name="Moranska E."/>
            <person name="Grzebelus E."/>
            <person name="Grzebelus D."/>
            <person name="Ashrafi H."/>
            <person name="Zheng Z."/>
            <person name="Cheng S."/>
            <person name="Spooner D."/>
            <person name="Van Deynze A."/>
            <person name="Simon P."/>
        </authorList>
    </citation>
    <scope>NUCLEOTIDE SEQUENCE [LARGE SCALE GENOMIC DNA]</scope>
    <source>
        <tissue evidence="1">Leaf</tissue>
    </source>
</reference>
<proteinExistence type="predicted"/>
<dbReference type="EMBL" id="LNRQ01000006">
    <property type="protein sequence ID" value="KZM90784.1"/>
    <property type="molecule type" value="Genomic_DNA"/>
</dbReference>